<proteinExistence type="predicted"/>
<dbReference type="EMBL" id="JAXAFJ010000009">
    <property type="protein sequence ID" value="MDX6807079.1"/>
    <property type="molecule type" value="Genomic_DNA"/>
</dbReference>
<dbReference type="RefSeq" id="WP_319845204.1">
    <property type="nucleotide sequence ID" value="NZ_JAXAFJ010000009.1"/>
</dbReference>
<evidence type="ECO:0000313" key="3">
    <source>
        <dbReference type="Proteomes" id="UP001274321"/>
    </source>
</evidence>
<dbReference type="InterPro" id="IPR014710">
    <property type="entry name" value="RmlC-like_jellyroll"/>
</dbReference>
<dbReference type="InterPro" id="IPR008579">
    <property type="entry name" value="UGlyAH_Cupin_dom"/>
</dbReference>
<dbReference type="SUPFAM" id="SSF51182">
    <property type="entry name" value="RmlC-like cupins"/>
    <property type="match status" value="1"/>
</dbReference>
<feature type="domain" description="(S)-ureidoglycine aminohydrolase cupin" evidence="1">
    <location>
        <begin position="40"/>
        <end position="112"/>
    </location>
</feature>
<gene>
    <name evidence="2" type="ORF">SCD90_13485</name>
</gene>
<dbReference type="Pfam" id="PF05899">
    <property type="entry name" value="Cupin_3"/>
    <property type="match status" value="1"/>
</dbReference>
<evidence type="ECO:0000313" key="2">
    <source>
        <dbReference type="EMBL" id="MDX6807079.1"/>
    </source>
</evidence>
<sequence>MTSTFVQFNINNIVPEEASPAEDRILRGKPVALTWNVDESPDGKLFTGLWEATPGAWRVRYDEWEFCEIESGHSVVTPDGGEPIHLRAGDRLVLRPGFTGVWEVMETTRKSYVIRLP</sequence>
<name>A0ABU4RQE8_9HYPH</name>
<dbReference type="PANTHER" id="PTHR40943">
    <property type="entry name" value="CYTOPLASMIC PROTEIN-RELATED"/>
    <property type="match status" value="1"/>
</dbReference>
<protein>
    <submittedName>
        <fullName evidence="2">Cupin domain-containing protein</fullName>
    </submittedName>
</protein>
<dbReference type="Gene3D" id="2.60.120.10">
    <property type="entry name" value="Jelly Rolls"/>
    <property type="match status" value="1"/>
</dbReference>
<dbReference type="InterPro" id="IPR011051">
    <property type="entry name" value="RmlC_Cupin_sf"/>
</dbReference>
<dbReference type="PANTHER" id="PTHR40943:SF2">
    <property type="entry name" value="(S)-UREIDOGLYCINE AMINOHYDROLASE CUPIN DOMAIN-CONTAINING PROTEIN"/>
    <property type="match status" value="1"/>
</dbReference>
<dbReference type="Proteomes" id="UP001274321">
    <property type="component" value="Unassembled WGS sequence"/>
</dbReference>
<reference evidence="2 3" key="1">
    <citation type="submission" date="2023-11" db="EMBL/GenBank/DDBJ databases">
        <authorList>
            <person name="Bao R."/>
        </authorList>
    </citation>
    <scope>NUCLEOTIDE SEQUENCE [LARGE SCALE GENOMIC DNA]</scope>
    <source>
        <strain evidence="2 3">PJ23</strain>
    </source>
</reference>
<comment type="caution">
    <text evidence="2">The sequence shown here is derived from an EMBL/GenBank/DDBJ whole genome shotgun (WGS) entry which is preliminary data.</text>
</comment>
<organism evidence="2 3">
    <name type="scientific">Terrihabitans rhizophilus</name>
    <dbReference type="NCBI Taxonomy" id="3092662"/>
    <lineage>
        <taxon>Bacteria</taxon>
        <taxon>Pseudomonadati</taxon>
        <taxon>Pseudomonadota</taxon>
        <taxon>Alphaproteobacteria</taxon>
        <taxon>Hyphomicrobiales</taxon>
        <taxon>Terrihabitans</taxon>
    </lineage>
</organism>
<accession>A0ABU4RQE8</accession>
<dbReference type="CDD" id="cd02227">
    <property type="entry name" value="cupin_TM1112-like"/>
    <property type="match status" value="1"/>
</dbReference>
<evidence type="ECO:0000259" key="1">
    <source>
        <dbReference type="Pfam" id="PF05899"/>
    </source>
</evidence>
<keyword evidence="3" id="KW-1185">Reference proteome</keyword>